<evidence type="ECO:0000313" key="3">
    <source>
        <dbReference type="Proteomes" id="UP001596413"/>
    </source>
</evidence>
<accession>A0ABW2GHH5</accession>
<protein>
    <recommendedName>
        <fullName evidence="4">Lipoprotein</fullName>
    </recommendedName>
</protein>
<reference evidence="3" key="1">
    <citation type="journal article" date="2019" name="Int. J. Syst. Evol. Microbiol.">
        <title>The Global Catalogue of Microorganisms (GCM) 10K type strain sequencing project: providing services to taxonomists for standard genome sequencing and annotation.</title>
        <authorList>
            <consortium name="The Broad Institute Genomics Platform"/>
            <consortium name="The Broad Institute Genome Sequencing Center for Infectious Disease"/>
            <person name="Wu L."/>
            <person name="Ma J."/>
        </authorList>
    </citation>
    <scope>NUCLEOTIDE SEQUENCE [LARGE SCALE GENOMIC DNA]</scope>
    <source>
        <strain evidence="3">CGMCC 1.13681</strain>
    </source>
</reference>
<gene>
    <name evidence="2" type="ORF">ACFQLX_18315</name>
</gene>
<dbReference type="PROSITE" id="PS51257">
    <property type="entry name" value="PROKAR_LIPOPROTEIN"/>
    <property type="match status" value="1"/>
</dbReference>
<dbReference type="RefSeq" id="WP_386416523.1">
    <property type="nucleotide sequence ID" value="NZ_JBHSZO010000029.1"/>
</dbReference>
<name>A0ABW2GHH5_9ACTN</name>
<feature type="chain" id="PRO_5045221304" description="Lipoprotein" evidence="1">
    <location>
        <begin position="23"/>
        <end position="201"/>
    </location>
</feature>
<sequence>MPIRRTVALLAPLALVAVVSLATGCRSPSDASSRPTTSASPVRQVDGVTLNAGECSTRSRTGFTEIGCTSERAYARVLARHHGERGGGPRCPEVTDFVLDLTKRAAGSVVADPDGYACLRTLVPPHPGDPGGGGGPYTILGDCVYRAEKGRVRETPCDGSGERRPQFRIVKAAGKRAECPKSTALYVTLPGSAPVGCARRV</sequence>
<evidence type="ECO:0008006" key="4">
    <source>
        <dbReference type="Google" id="ProtNLM"/>
    </source>
</evidence>
<dbReference type="Proteomes" id="UP001596413">
    <property type="component" value="Unassembled WGS sequence"/>
</dbReference>
<keyword evidence="1" id="KW-0732">Signal</keyword>
<feature type="signal peptide" evidence="1">
    <location>
        <begin position="1"/>
        <end position="22"/>
    </location>
</feature>
<comment type="caution">
    <text evidence="2">The sequence shown here is derived from an EMBL/GenBank/DDBJ whole genome shotgun (WGS) entry which is preliminary data.</text>
</comment>
<proteinExistence type="predicted"/>
<organism evidence="2 3">
    <name type="scientific">Streptomyces polyrhachis</name>
    <dbReference type="NCBI Taxonomy" id="1282885"/>
    <lineage>
        <taxon>Bacteria</taxon>
        <taxon>Bacillati</taxon>
        <taxon>Actinomycetota</taxon>
        <taxon>Actinomycetes</taxon>
        <taxon>Kitasatosporales</taxon>
        <taxon>Streptomycetaceae</taxon>
        <taxon>Streptomyces</taxon>
    </lineage>
</organism>
<evidence type="ECO:0000313" key="2">
    <source>
        <dbReference type="EMBL" id="MFC7220102.1"/>
    </source>
</evidence>
<dbReference type="EMBL" id="JBHSZO010000029">
    <property type="protein sequence ID" value="MFC7220102.1"/>
    <property type="molecule type" value="Genomic_DNA"/>
</dbReference>
<keyword evidence="3" id="KW-1185">Reference proteome</keyword>
<evidence type="ECO:0000256" key="1">
    <source>
        <dbReference type="SAM" id="SignalP"/>
    </source>
</evidence>